<dbReference type="GO" id="GO:0005524">
    <property type="term" value="F:ATP binding"/>
    <property type="evidence" value="ECO:0007669"/>
    <property type="project" value="UniProtKB-KW"/>
</dbReference>
<feature type="domain" description="ABC transporter" evidence="3">
    <location>
        <begin position="15"/>
        <end position="257"/>
    </location>
</feature>
<name>Q6ARB7_DESPS</name>
<dbReference type="Pfam" id="PF00005">
    <property type="entry name" value="ABC_tran"/>
    <property type="match status" value="1"/>
</dbReference>
<dbReference type="eggNOG" id="COG1129">
    <property type="taxonomic scope" value="Bacteria"/>
</dbReference>
<keyword evidence="1" id="KW-0547">Nucleotide-binding</keyword>
<protein>
    <submittedName>
        <fullName evidence="4">Related to sugar ABC transporter, ATP-binding protein</fullName>
    </submittedName>
</protein>
<evidence type="ECO:0000256" key="2">
    <source>
        <dbReference type="ARBA" id="ARBA00022840"/>
    </source>
</evidence>
<proteinExistence type="predicted"/>
<dbReference type="PANTHER" id="PTHR43790:SF8">
    <property type="entry name" value="SUGAR ABC TRANSPORTER ATP-BINDING PROTEIN"/>
    <property type="match status" value="1"/>
</dbReference>
<dbReference type="GO" id="GO:0016887">
    <property type="term" value="F:ATP hydrolysis activity"/>
    <property type="evidence" value="ECO:0007669"/>
    <property type="project" value="InterPro"/>
</dbReference>
<evidence type="ECO:0000256" key="1">
    <source>
        <dbReference type="ARBA" id="ARBA00022741"/>
    </source>
</evidence>
<reference evidence="5" key="1">
    <citation type="journal article" date="2004" name="Environ. Microbiol.">
        <title>The genome of Desulfotalea psychrophila, a sulfate-reducing bacterium from permanently cold Arctic sediments.</title>
        <authorList>
            <person name="Rabus R."/>
            <person name="Ruepp A."/>
            <person name="Frickey T."/>
            <person name="Rattei T."/>
            <person name="Fartmann B."/>
            <person name="Stark M."/>
            <person name="Bauer M."/>
            <person name="Zibat A."/>
            <person name="Lombardot T."/>
            <person name="Becker I."/>
            <person name="Amann J."/>
            <person name="Gellner K."/>
            <person name="Teeling H."/>
            <person name="Leuschner W.D."/>
            <person name="Gloeckner F.-O."/>
            <person name="Lupas A.N."/>
            <person name="Amann R."/>
            <person name="Klenk H.-P."/>
        </authorList>
    </citation>
    <scope>NUCLEOTIDE SEQUENCE [LARGE SCALE GENOMIC DNA]</scope>
    <source>
        <strain evidence="5">DSM 12343 / LSv54</strain>
    </source>
</reference>
<keyword evidence="5" id="KW-1185">Reference proteome</keyword>
<dbReference type="InterPro" id="IPR050107">
    <property type="entry name" value="ABC_carbohydrate_import_ATPase"/>
</dbReference>
<dbReference type="InterPro" id="IPR003593">
    <property type="entry name" value="AAA+_ATPase"/>
</dbReference>
<organism evidence="4 5">
    <name type="scientific">Desulfotalea psychrophila (strain LSv54 / DSM 12343)</name>
    <dbReference type="NCBI Taxonomy" id="177439"/>
    <lineage>
        <taxon>Bacteria</taxon>
        <taxon>Pseudomonadati</taxon>
        <taxon>Thermodesulfobacteriota</taxon>
        <taxon>Desulfobulbia</taxon>
        <taxon>Desulfobulbales</taxon>
        <taxon>Desulfocapsaceae</taxon>
        <taxon>Desulfotalea</taxon>
    </lineage>
</organism>
<dbReference type="SUPFAM" id="SSF52540">
    <property type="entry name" value="P-loop containing nucleoside triphosphate hydrolases"/>
    <property type="match status" value="1"/>
</dbReference>
<dbReference type="KEGG" id="dps:DP0378"/>
<dbReference type="InterPro" id="IPR027417">
    <property type="entry name" value="P-loop_NTPase"/>
</dbReference>
<dbReference type="AlphaFoldDB" id="Q6ARB7"/>
<dbReference type="EMBL" id="CR522870">
    <property type="protein sequence ID" value="CAG35107.1"/>
    <property type="molecule type" value="Genomic_DNA"/>
</dbReference>
<dbReference type="Gene3D" id="3.40.50.300">
    <property type="entry name" value="P-loop containing nucleotide triphosphate hydrolases"/>
    <property type="match status" value="1"/>
</dbReference>
<gene>
    <name evidence="4" type="ordered locus">DP0378</name>
</gene>
<evidence type="ECO:0000313" key="4">
    <source>
        <dbReference type="EMBL" id="CAG35107.1"/>
    </source>
</evidence>
<evidence type="ECO:0000259" key="3">
    <source>
        <dbReference type="PROSITE" id="PS50893"/>
    </source>
</evidence>
<dbReference type="STRING" id="177439.DP0378"/>
<dbReference type="PANTHER" id="PTHR43790">
    <property type="entry name" value="CARBOHYDRATE TRANSPORT ATP-BINDING PROTEIN MG119-RELATED"/>
    <property type="match status" value="1"/>
</dbReference>
<evidence type="ECO:0000313" key="5">
    <source>
        <dbReference type="Proteomes" id="UP000000602"/>
    </source>
</evidence>
<keyword evidence="2 4" id="KW-0067">ATP-binding</keyword>
<dbReference type="HOGENOM" id="CLU_000604_1_2_7"/>
<accession>Q6ARB7</accession>
<sequence>MPRKGYVNLQMDTILKASGINKSFGPIQALEGVNFSIYRGEVVALIGDNGAGKSTIIKILSGVLRPDSGRLQINGHDINLRHHSVIKARTMGVETVYQERSLGEKQPLWRNVFVGRHLHNALGFIRIREEKEITLSMLKESIGLKGVGISADALVGTLSGGERQGLAISRAMHFNAALTILDEPTTALAVKEVRRVLDYIRAIPKQGKSALFVSHNLHHIHEIADRFLFVSHGSIVHQCRKKEMSVSELFEKLDQISAARGKNGEV</sequence>
<dbReference type="CDD" id="cd03216">
    <property type="entry name" value="ABC_Carb_Monos_I"/>
    <property type="match status" value="1"/>
</dbReference>
<dbReference type="InterPro" id="IPR003439">
    <property type="entry name" value="ABC_transporter-like_ATP-bd"/>
</dbReference>
<dbReference type="SMART" id="SM00382">
    <property type="entry name" value="AAA"/>
    <property type="match status" value="1"/>
</dbReference>
<dbReference type="Proteomes" id="UP000000602">
    <property type="component" value="Chromosome"/>
</dbReference>
<dbReference type="PROSITE" id="PS50893">
    <property type="entry name" value="ABC_TRANSPORTER_2"/>
    <property type="match status" value="1"/>
</dbReference>